<dbReference type="GO" id="GO:0005975">
    <property type="term" value="P:carbohydrate metabolic process"/>
    <property type="evidence" value="ECO:0007669"/>
    <property type="project" value="InterPro"/>
</dbReference>
<comment type="similarity">
    <text evidence="1 4">Belongs to the glycosyl hydrolase 1 family.</text>
</comment>
<evidence type="ECO:0000256" key="2">
    <source>
        <dbReference type="ARBA" id="ARBA00022801"/>
    </source>
</evidence>
<organism evidence="5 6">
    <name type="scientific">Rhamnusium bicolor</name>
    <dbReference type="NCBI Taxonomy" id="1586634"/>
    <lineage>
        <taxon>Eukaryota</taxon>
        <taxon>Metazoa</taxon>
        <taxon>Ecdysozoa</taxon>
        <taxon>Arthropoda</taxon>
        <taxon>Hexapoda</taxon>
        <taxon>Insecta</taxon>
        <taxon>Pterygota</taxon>
        <taxon>Neoptera</taxon>
        <taxon>Endopterygota</taxon>
        <taxon>Coleoptera</taxon>
        <taxon>Polyphaga</taxon>
        <taxon>Cucujiformia</taxon>
        <taxon>Chrysomeloidea</taxon>
        <taxon>Cerambycidae</taxon>
        <taxon>Lepturinae</taxon>
        <taxon>Rhagiini</taxon>
        <taxon>Rhamnusium</taxon>
    </lineage>
</organism>
<keyword evidence="6" id="KW-1185">Reference proteome</keyword>
<dbReference type="GO" id="GO:0008422">
    <property type="term" value="F:beta-glucosidase activity"/>
    <property type="evidence" value="ECO:0007669"/>
    <property type="project" value="TreeGrafter"/>
</dbReference>
<keyword evidence="2" id="KW-0378">Hydrolase</keyword>
<evidence type="ECO:0000256" key="1">
    <source>
        <dbReference type="ARBA" id="ARBA00010838"/>
    </source>
</evidence>
<dbReference type="Gene3D" id="3.20.20.80">
    <property type="entry name" value="Glycosidases"/>
    <property type="match status" value="2"/>
</dbReference>
<dbReference type="Pfam" id="PF00232">
    <property type="entry name" value="Glyco_hydro_1"/>
    <property type="match status" value="2"/>
</dbReference>
<dbReference type="PANTHER" id="PTHR10353">
    <property type="entry name" value="GLYCOSYL HYDROLASE"/>
    <property type="match status" value="1"/>
</dbReference>
<dbReference type="PANTHER" id="PTHR10353:SF36">
    <property type="entry name" value="LP05116P"/>
    <property type="match status" value="1"/>
</dbReference>
<dbReference type="PRINTS" id="PR00131">
    <property type="entry name" value="GLHYDRLASE1"/>
</dbReference>
<evidence type="ECO:0000313" key="6">
    <source>
        <dbReference type="Proteomes" id="UP001162156"/>
    </source>
</evidence>
<dbReference type="EMBL" id="JANEYF010003404">
    <property type="protein sequence ID" value="KAJ8936645.1"/>
    <property type="molecule type" value="Genomic_DNA"/>
</dbReference>
<proteinExistence type="inferred from homology"/>
<accession>A0AAV8XC99</accession>
<evidence type="ECO:0000256" key="3">
    <source>
        <dbReference type="ARBA" id="ARBA00023295"/>
    </source>
</evidence>
<name>A0AAV8XC99_9CUCU</name>
<protein>
    <submittedName>
        <fullName evidence="5">Uncharacterized protein</fullName>
    </submittedName>
</protein>
<sequence>MAVIMPYLVQKLLSLGCNIRIFLTYGSETWTLNKKDQATLKLFESLKQIFRVVHEEGFGEDTTINFINYMRNMTESCAELSNLTFPSGFLFGAGTSAFQIEGAWNESGKGVSVMDTMFRSGEAAIDNSNADIACDSYNKYQEDIAIAKELKLDFYRFSIAWSRILPTGFLNVINQDGVDYYNNLINGLLAVGIEPRVTIYHFDLPQSIDHLGGWNNPKIIGYFTDFADLLFSLYGDRVKTWFTINQPHAICTQLNTLDATQPTGITEYLCTENMLKSHARIYHLYKIKYRWWQRGKIGIILNLEFPIPATNSAADIEAAERKRLFDLHLNEALKAIHEDGVNLFAYSAWSLMDNFEFFDGYTTKFGLFQVDFDSPNRTRTAKDSVAFYRNVIETRRLDDYCLH</sequence>
<dbReference type="AlphaFoldDB" id="A0AAV8XC99"/>
<dbReference type="PROSITE" id="PS00653">
    <property type="entry name" value="GLYCOSYL_HYDROL_F1_2"/>
    <property type="match status" value="1"/>
</dbReference>
<dbReference type="InterPro" id="IPR017853">
    <property type="entry name" value="GH"/>
</dbReference>
<dbReference type="Proteomes" id="UP001162156">
    <property type="component" value="Unassembled WGS sequence"/>
</dbReference>
<dbReference type="InterPro" id="IPR001360">
    <property type="entry name" value="Glyco_hydro_1"/>
</dbReference>
<evidence type="ECO:0000313" key="5">
    <source>
        <dbReference type="EMBL" id="KAJ8936645.1"/>
    </source>
</evidence>
<evidence type="ECO:0000256" key="4">
    <source>
        <dbReference type="RuleBase" id="RU003690"/>
    </source>
</evidence>
<gene>
    <name evidence="5" type="ORF">NQ314_012261</name>
</gene>
<dbReference type="SUPFAM" id="SSF51445">
    <property type="entry name" value="(Trans)glycosidases"/>
    <property type="match status" value="1"/>
</dbReference>
<keyword evidence="3" id="KW-0326">Glycosidase</keyword>
<comment type="caution">
    <text evidence="5">The sequence shown here is derived from an EMBL/GenBank/DDBJ whole genome shotgun (WGS) entry which is preliminary data.</text>
</comment>
<reference evidence="5" key="1">
    <citation type="journal article" date="2023" name="Insect Mol. Biol.">
        <title>Genome sequencing provides insights into the evolution of gene families encoding plant cell wall-degrading enzymes in longhorned beetles.</title>
        <authorList>
            <person name="Shin N.R."/>
            <person name="Okamura Y."/>
            <person name="Kirsch R."/>
            <person name="Pauchet Y."/>
        </authorList>
    </citation>
    <scope>NUCLEOTIDE SEQUENCE</scope>
    <source>
        <strain evidence="5">RBIC_L_NR</strain>
    </source>
</reference>
<dbReference type="InterPro" id="IPR033132">
    <property type="entry name" value="GH_1_N_CS"/>
</dbReference>